<dbReference type="PANTHER" id="PTHR23506">
    <property type="entry name" value="GH10249P"/>
    <property type="match status" value="1"/>
</dbReference>
<keyword evidence="10" id="KW-1185">Reference proteome</keyword>
<evidence type="ECO:0000313" key="8">
    <source>
        <dbReference type="EMBL" id="KHJ77952.1"/>
    </source>
</evidence>
<evidence type="ECO:0000256" key="4">
    <source>
        <dbReference type="ARBA" id="ARBA00022989"/>
    </source>
</evidence>
<dbReference type="GO" id="GO:0016020">
    <property type="term" value="C:membrane"/>
    <property type="evidence" value="ECO:0007669"/>
    <property type="project" value="UniProtKB-SubCell"/>
</dbReference>
<sequence length="118" mass="12962">MFLQHHRSFRESTSEDDSAVTVKASFSNLSSKEWVTVVMLALANLCSTVAFSCIAPFYPDEARKKGMSESQTGIVFGIFELVMFITAPIFGKYMTTIGSKNMFLLGLTITAITAILFG</sequence>
<dbReference type="PROSITE" id="PS50850">
    <property type="entry name" value="MFS"/>
    <property type="match status" value="1"/>
</dbReference>
<dbReference type="Proteomes" id="UP000053660">
    <property type="component" value="Unassembled WGS sequence"/>
</dbReference>
<dbReference type="PANTHER" id="PTHR23506:SF26">
    <property type="entry name" value="MFS-TYPE TRANSPORTER SLC18B1"/>
    <property type="match status" value="1"/>
</dbReference>
<evidence type="ECO:0000313" key="10">
    <source>
        <dbReference type="Proteomes" id="UP000053660"/>
    </source>
</evidence>
<dbReference type="InterPro" id="IPR036259">
    <property type="entry name" value="MFS_trans_sf"/>
</dbReference>
<dbReference type="EMBL" id="KN549894">
    <property type="protein sequence ID" value="KHJ95656.1"/>
    <property type="molecule type" value="Genomic_DNA"/>
</dbReference>
<evidence type="ECO:0000256" key="5">
    <source>
        <dbReference type="ARBA" id="ARBA00023136"/>
    </source>
</evidence>
<reference evidence="8 10" key="1">
    <citation type="submission" date="2014-03" db="EMBL/GenBank/DDBJ databases">
        <title>Draft genome of the hookworm Oesophagostomum dentatum.</title>
        <authorList>
            <person name="Mitreva M."/>
        </authorList>
    </citation>
    <scope>NUCLEOTIDE SEQUENCE [LARGE SCALE GENOMIC DNA]</scope>
    <source>
        <strain evidence="8 10">OD-Hann</strain>
    </source>
</reference>
<organism evidence="8 10">
    <name type="scientific">Oesophagostomum dentatum</name>
    <name type="common">Nodular worm</name>
    <dbReference type="NCBI Taxonomy" id="61180"/>
    <lineage>
        <taxon>Eukaryota</taxon>
        <taxon>Metazoa</taxon>
        <taxon>Ecdysozoa</taxon>
        <taxon>Nematoda</taxon>
        <taxon>Chromadorea</taxon>
        <taxon>Rhabditida</taxon>
        <taxon>Rhabditina</taxon>
        <taxon>Rhabditomorpha</taxon>
        <taxon>Strongyloidea</taxon>
        <taxon>Strongylidae</taxon>
        <taxon>Oesophagostomum</taxon>
    </lineage>
</organism>
<dbReference type="GO" id="GO:0022857">
    <property type="term" value="F:transmembrane transporter activity"/>
    <property type="evidence" value="ECO:0007669"/>
    <property type="project" value="InterPro"/>
</dbReference>
<feature type="domain" description="Major facilitator superfamily (MFS) profile" evidence="7">
    <location>
        <begin position="36"/>
        <end position="118"/>
    </location>
</feature>
<evidence type="ECO:0000256" key="1">
    <source>
        <dbReference type="ARBA" id="ARBA00004141"/>
    </source>
</evidence>
<dbReference type="Pfam" id="PF07690">
    <property type="entry name" value="MFS_1"/>
    <property type="match status" value="1"/>
</dbReference>
<dbReference type="InterPro" id="IPR050930">
    <property type="entry name" value="MFS_Vesicular_Transporter"/>
</dbReference>
<dbReference type="SUPFAM" id="SSF103473">
    <property type="entry name" value="MFS general substrate transporter"/>
    <property type="match status" value="1"/>
</dbReference>
<evidence type="ECO:0000256" key="3">
    <source>
        <dbReference type="ARBA" id="ARBA00022692"/>
    </source>
</evidence>
<dbReference type="EMBL" id="KN610256">
    <property type="protein sequence ID" value="KHJ77952.1"/>
    <property type="molecule type" value="Genomic_DNA"/>
</dbReference>
<dbReference type="InterPro" id="IPR011701">
    <property type="entry name" value="MFS"/>
</dbReference>
<evidence type="ECO:0000259" key="7">
    <source>
        <dbReference type="PROSITE" id="PS50850"/>
    </source>
</evidence>
<proteinExistence type="predicted"/>
<dbReference type="AlphaFoldDB" id="A0A0B1S390"/>
<gene>
    <name evidence="9" type="ORF">OESDEN_04393</name>
    <name evidence="8" type="ORF">OESDEN_22428</name>
</gene>
<keyword evidence="4 6" id="KW-1133">Transmembrane helix</keyword>
<evidence type="ECO:0000256" key="6">
    <source>
        <dbReference type="SAM" id="Phobius"/>
    </source>
</evidence>
<keyword evidence="2" id="KW-0813">Transport</keyword>
<feature type="transmembrane region" description="Helical" evidence="6">
    <location>
        <begin position="34"/>
        <end position="58"/>
    </location>
</feature>
<name>A0A0B1S390_OESDE</name>
<evidence type="ECO:0000256" key="2">
    <source>
        <dbReference type="ARBA" id="ARBA00022448"/>
    </source>
</evidence>
<dbReference type="Gene3D" id="1.20.1250.20">
    <property type="entry name" value="MFS general substrate transporter like domains"/>
    <property type="match status" value="1"/>
</dbReference>
<feature type="transmembrane region" description="Helical" evidence="6">
    <location>
        <begin position="102"/>
        <end position="117"/>
    </location>
</feature>
<accession>A0A0B1S390</accession>
<evidence type="ECO:0000313" key="9">
    <source>
        <dbReference type="EMBL" id="KHJ95656.1"/>
    </source>
</evidence>
<keyword evidence="3 6" id="KW-0812">Transmembrane</keyword>
<comment type="subcellular location">
    <subcellularLocation>
        <location evidence="1">Membrane</location>
        <topology evidence="1">Multi-pass membrane protein</topology>
    </subcellularLocation>
</comment>
<dbReference type="OrthoDB" id="5836805at2759"/>
<dbReference type="InterPro" id="IPR020846">
    <property type="entry name" value="MFS_dom"/>
</dbReference>
<feature type="transmembrane region" description="Helical" evidence="6">
    <location>
        <begin position="70"/>
        <end position="90"/>
    </location>
</feature>
<keyword evidence="5 6" id="KW-0472">Membrane</keyword>
<protein>
    <recommendedName>
        <fullName evidence="7">Major facilitator superfamily (MFS) profile domain-containing protein</fullName>
    </recommendedName>
</protein>